<dbReference type="AlphaFoldDB" id="A0A175JHK0"/>
<reference evidence="1 3" key="1">
    <citation type="submission" date="2016-05" db="EMBL/GenBank/DDBJ databases">
        <title>First whole genome sequencing of Entamoeba histolytica HM1:IMSS-clone-6.</title>
        <authorList>
            <person name="Mukherjee Avik.K."/>
            <person name="Izumyama S."/>
            <person name="Nakada-Tsukui K."/>
            <person name="Nozaki T."/>
        </authorList>
    </citation>
    <scope>NUCLEOTIDE SEQUENCE [LARGE SCALE GENOMIC DNA]</scope>
    <source>
        <strain evidence="1 3">HM1:IMSS clone 6</strain>
    </source>
</reference>
<name>A0A175JHK0_ENTHI</name>
<protein>
    <submittedName>
        <fullName evidence="1">Single tm domain protein</fullName>
    </submittedName>
</protein>
<evidence type="ECO:0000313" key="3">
    <source>
        <dbReference type="Proteomes" id="UP000078387"/>
    </source>
</evidence>
<proteinExistence type="predicted"/>
<dbReference type="EMBL" id="BDEQ01000001">
    <property type="protein sequence ID" value="GAT92892.1"/>
    <property type="molecule type" value="Genomic_DNA"/>
</dbReference>
<dbReference type="VEuPathDB" id="AmoebaDB:KM1_180110"/>
<organism evidence="1 3">
    <name type="scientific">Entamoeba histolytica</name>
    <dbReference type="NCBI Taxonomy" id="5759"/>
    <lineage>
        <taxon>Eukaryota</taxon>
        <taxon>Amoebozoa</taxon>
        <taxon>Evosea</taxon>
        <taxon>Archamoebae</taxon>
        <taxon>Mastigamoebida</taxon>
        <taxon>Entamoebidae</taxon>
        <taxon>Entamoeba</taxon>
    </lineage>
</organism>
<sequence length="83" mass="9711">MQTTQPPNTEKYGMMRKSLNRQRHYFDSAEWSIRNSLSPEAKSINKEEFPVESLQPYDIVMLTQSKKEQTSSPFSKSQKCVHN</sequence>
<gene>
    <name evidence="1" type="ORF">CL6EHI_c00049</name>
    <name evidence="2" type="ORF">CL6EHI_c00178</name>
</gene>
<evidence type="ECO:0000313" key="2">
    <source>
        <dbReference type="EMBL" id="GAT96668.1"/>
    </source>
</evidence>
<dbReference type="EMBL" id="BDEQ01000001">
    <property type="protein sequence ID" value="GAT96668.1"/>
    <property type="molecule type" value="Genomic_DNA"/>
</dbReference>
<dbReference type="Proteomes" id="UP000078387">
    <property type="component" value="Unassembled WGS sequence"/>
</dbReference>
<accession>A0A175JHK0</accession>
<evidence type="ECO:0000313" key="1">
    <source>
        <dbReference type="EMBL" id="GAT92892.1"/>
    </source>
</evidence>
<comment type="caution">
    <text evidence="1">The sequence shown here is derived from an EMBL/GenBank/DDBJ whole genome shotgun (WGS) entry which is preliminary data.</text>
</comment>